<dbReference type="Proteomes" id="UP000054007">
    <property type="component" value="Unassembled WGS sequence"/>
</dbReference>
<name>A0A0D7AW16_9AGAR</name>
<dbReference type="OrthoDB" id="2505887at2759"/>
<dbReference type="CDD" id="cd04508">
    <property type="entry name" value="Tudor_SF"/>
    <property type="match status" value="1"/>
</dbReference>
<feature type="region of interest" description="Disordered" evidence="1">
    <location>
        <begin position="1"/>
        <end position="52"/>
    </location>
</feature>
<protein>
    <submittedName>
        <fullName evidence="2">Uncharacterized protein</fullName>
    </submittedName>
</protein>
<accession>A0A0D7AW16</accession>
<proteinExistence type="predicted"/>
<sequence length="469" mass="53123">MAAKRKTKQPSRASKTHNAPGGRSSFNDSISQAQSSSRDVLPAPETTTTHPSTLSTPLAWVLVSADGRYAVATSDSYGEYVWWPAVTSPGTEGLYITDLCGPVPESVFTTQPLRVASVEHAVPFSLTERNLPFTLAPKFQWLGHPYKHQKRDHKDLTTCWAEGVSEMRRRILGDVPARSVDEVDTSTHRLFRSPSLDETVPGLDPFLRFPEQVLARWRPSSNSEYWPALVVAYIPPADPGKSGRYLVQYFDDDEKEIPRDWFFTLTEPGFRTCRLGKFQTLHVLVNQDTRAAWEDTHVASLPTPDAYNSLSIREQFRFVVPIVNAILLNQYEPSRQSFQEFSTGGKKRRQLIEKSSLRGDMEEFEVEEVLYWISEYCLRNNRTGATDDGQRPIGCAEYEAMSDATKLDFCSCVVLIQVVKQILLWRYALRESPEVLTMGEEVALSDTASSLLKQEDWVEQICNKRKVLD</sequence>
<evidence type="ECO:0000256" key="1">
    <source>
        <dbReference type="SAM" id="MobiDB-lite"/>
    </source>
</evidence>
<dbReference type="STRING" id="1314674.A0A0D7AW16"/>
<reference evidence="2 3" key="1">
    <citation type="journal article" date="2015" name="Fungal Genet. Biol.">
        <title>Evolution of novel wood decay mechanisms in Agaricales revealed by the genome sequences of Fistulina hepatica and Cylindrobasidium torrendii.</title>
        <authorList>
            <person name="Floudas D."/>
            <person name="Held B.W."/>
            <person name="Riley R."/>
            <person name="Nagy L.G."/>
            <person name="Koehler G."/>
            <person name="Ransdell A.S."/>
            <person name="Younus H."/>
            <person name="Chow J."/>
            <person name="Chiniquy J."/>
            <person name="Lipzen A."/>
            <person name="Tritt A."/>
            <person name="Sun H."/>
            <person name="Haridas S."/>
            <person name="LaButti K."/>
            <person name="Ohm R.A."/>
            <person name="Kues U."/>
            <person name="Blanchette R.A."/>
            <person name="Grigoriev I.V."/>
            <person name="Minto R.E."/>
            <person name="Hibbett D.S."/>
        </authorList>
    </citation>
    <scope>NUCLEOTIDE SEQUENCE [LARGE SCALE GENOMIC DNA]</scope>
    <source>
        <strain evidence="2 3">FP15055 ss-10</strain>
    </source>
</reference>
<keyword evidence="3" id="KW-1185">Reference proteome</keyword>
<organism evidence="2 3">
    <name type="scientific">Cylindrobasidium torrendii FP15055 ss-10</name>
    <dbReference type="NCBI Taxonomy" id="1314674"/>
    <lineage>
        <taxon>Eukaryota</taxon>
        <taxon>Fungi</taxon>
        <taxon>Dikarya</taxon>
        <taxon>Basidiomycota</taxon>
        <taxon>Agaricomycotina</taxon>
        <taxon>Agaricomycetes</taxon>
        <taxon>Agaricomycetidae</taxon>
        <taxon>Agaricales</taxon>
        <taxon>Marasmiineae</taxon>
        <taxon>Physalacriaceae</taxon>
        <taxon>Cylindrobasidium</taxon>
    </lineage>
</organism>
<feature type="compositionally biased region" description="Polar residues" evidence="1">
    <location>
        <begin position="24"/>
        <end position="38"/>
    </location>
</feature>
<evidence type="ECO:0000313" key="2">
    <source>
        <dbReference type="EMBL" id="KIY61471.1"/>
    </source>
</evidence>
<evidence type="ECO:0000313" key="3">
    <source>
        <dbReference type="Proteomes" id="UP000054007"/>
    </source>
</evidence>
<dbReference type="AlphaFoldDB" id="A0A0D7AW16"/>
<dbReference type="EMBL" id="KN880936">
    <property type="protein sequence ID" value="KIY61471.1"/>
    <property type="molecule type" value="Genomic_DNA"/>
</dbReference>
<gene>
    <name evidence="2" type="ORF">CYLTODRAFT_459840</name>
</gene>